<evidence type="ECO:0000313" key="2">
    <source>
        <dbReference type="Proteomes" id="UP000828390"/>
    </source>
</evidence>
<reference evidence="1" key="1">
    <citation type="journal article" date="2019" name="bioRxiv">
        <title>The Genome of the Zebra Mussel, Dreissena polymorpha: A Resource for Invasive Species Research.</title>
        <authorList>
            <person name="McCartney M.A."/>
            <person name="Auch B."/>
            <person name="Kono T."/>
            <person name="Mallez S."/>
            <person name="Zhang Y."/>
            <person name="Obille A."/>
            <person name="Becker A."/>
            <person name="Abrahante J.E."/>
            <person name="Garbe J."/>
            <person name="Badalamenti J.P."/>
            <person name="Herman A."/>
            <person name="Mangelson H."/>
            <person name="Liachko I."/>
            <person name="Sullivan S."/>
            <person name="Sone E.D."/>
            <person name="Koren S."/>
            <person name="Silverstein K.A.T."/>
            <person name="Beckman K.B."/>
            <person name="Gohl D.M."/>
        </authorList>
    </citation>
    <scope>NUCLEOTIDE SEQUENCE</scope>
    <source>
        <strain evidence="1">Duluth1</strain>
        <tissue evidence="1">Whole animal</tissue>
    </source>
</reference>
<keyword evidence="2" id="KW-1185">Reference proteome</keyword>
<proteinExistence type="predicted"/>
<organism evidence="1 2">
    <name type="scientific">Dreissena polymorpha</name>
    <name type="common">Zebra mussel</name>
    <name type="synonym">Mytilus polymorpha</name>
    <dbReference type="NCBI Taxonomy" id="45954"/>
    <lineage>
        <taxon>Eukaryota</taxon>
        <taxon>Metazoa</taxon>
        <taxon>Spiralia</taxon>
        <taxon>Lophotrochozoa</taxon>
        <taxon>Mollusca</taxon>
        <taxon>Bivalvia</taxon>
        <taxon>Autobranchia</taxon>
        <taxon>Heteroconchia</taxon>
        <taxon>Euheterodonta</taxon>
        <taxon>Imparidentia</taxon>
        <taxon>Neoheterodontei</taxon>
        <taxon>Myida</taxon>
        <taxon>Dreissenoidea</taxon>
        <taxon>Dreissenidae</taxon>
        <taxon>Dreissena</taxon>
    </lineage>
</organism>
<reference evidence="1" key="2">
    <citation type="submission" date="2020-11" db="EMBL/GenBank/DDBJ databases">
        <authorList>
            <person name="McCartney M.A."/>
            <person name="Auch B."/>
            <person name="Kono T."/>
            <person name="Mallez S."/>
            <person name="Becker A."/>
            <person name="Gohl D.M."/>
            <person name="Silverstein K.A.T."/>
            <person name="Koren S."/>
            <person name="Bechman K.B."/>
            <person name="Herman A."/>
            <person name="Abrahante J.E."/>
            <person name="Garbe J."/>
        </authorList>
    </citation>
    <scope>NUCLEOTIDE SEQUENCE</scope>
    <source>
        <strain evidence="1">Duluth1</strain>
        <tissue evidence="1">Whole animal</tissue>
    </source>
</reference>
<comment type="caution">
    <text evidence="1">The sequence shown here is derived from an EMBL/GenBank/DDBJ whole genome shotgun (WGS) entry which is preliminary data.</text>
</comment>
<protein>
    <submittedName>
        <fullName evidence="1">Uncharacterized protein</fullName>
    </submittedName>
</protein>
<accession>A0A9D4CWK3</accession>
<dbReference type="EMBL" id="JAIWYP010000011">
    <property type="protein sequence ID" value="KAH3733384.1"/>
    <property type="molecule type" value="Genomic_DNA"/>
</dbReference>
<gene>
    <name evidence="1" type="ORF">DPMN_039810</name>
</gene>
<name>A0A9D4CWK3_DREPO</name>
<sequence>MIIVNDYDLVKGNDDAVAAGSAADDDRTAKMIILQLSNFGPTIYQHSAWRFTIYMPNCNLLAQCVAFHHLHVQL</sequence>
<dbReference type="Proteomes" id="UP000828390">
    <property type="component" value="Unassembled WGS sequence"/>
</dbReference>
<evidence type="ECO:0000313" key="1">
    <source>
        <dbReference type="EMBL" id="KAH3733384.1"/>
    </source>
</evidence>
<dbReference type="AlphaFoldDB" id="A0A9D4CWK3"/>